<accession>A0A0F9P5B0</accession>
<dbReference type="CDD" id="cd03411">
    <property type="entry name" value="Ferrochelatase_N"/>
    <property type="match status" value="1"/>
</dbReference>
<keyword evidence="4" id="KW-0456">Lyase</keyword>
<keyword evidence="5" id="KW-0627">Porphyrin biosynthesis</keyword>
<dbReference type="EMBL" id="LAZR01003319">
    <property type="protein sequence ID" value="KKN19607.1"/>
    <property type="molecule type" value="Genomic_DNA"/>
</dbReference>
<dbReference type="PANTHER" id="PTHR11108">
    <property type="entry name" value="FERROCHELATASE"/>
    <property type="match status" value="1"/>
</dbReference>
<comment type="pathway">
    <text evidence="1">Porphyrin-containing compound metabolism; protoheme biosynthesis.</text>
</comment>
<evidence type="ECO:0000256" key="4">
    <source>
        <dbReference type="ARBA" id="ARBA00023239"/>
    </source>
</evidence>
<dbReference type="AlphaFoldDB" id="A0A0F9P5B0"/>
<evidence type="ECO:0008006" key="7">
    <source>
        <dbReference type="Google" id="ProtNLM"/>
    </source>
</evidence>
<keyword evidence="2" id="KW-0408">Iron</keyword>
<dbReference type="InterPro" id="IPR033644">
    <property type="entry name" value="Ferrochelatase_C"/>
</dbReference>
<dbReference type="NCBIfam" id="TIGR00109">
    <property type="entry name" value="hemH"/>
    <property type="match status" value="1"/>
</dbReference>
<evidence type="ECO:0000256" key="3">
    <source>
        <dbReference type="ARBA" id="ARBA00023133"/>
    </source>
</evidence>
<dbReference type="Pfam" id="PF00762">
    <property type="entry name" value="Ferrochelatase"/>
    <property type="match status" value="1"/>
</dbReference>
<evidence type="ECO:0000313" key="6">
    <source>
        <dbReference type="EMBL" id="KKN19607.1"/>
    </source>
</evidence>
<sequence>MAGKKADATAVLLLAFGGPESLDSVEPFLRSVLSGKPVTEEQVQKAKERYKMIGEKSPLLDITKQQAYSLQKKLSGAYGDLRVYIGMRHWHPYIKDTLQEMSGDGINKAVAVSMAPQNSKASTGGYIKAVTEALEETPTALEVDFVETWHNNLYFLEALAGKIEQGLSRFSVQKRQDVHIIFSAHSLPLRLVENDPYVDQLNETISGVLDLIGPRDYTLAYQSKGGGSVEWLGPDVDSVLEKLAKKGKKHVLLVPVGFVTDHVETLYDIDVVYKKKAESLGLDFKRTESFNDSPEFIEALSRIIYEKLEKSGVSA</sequence>
<comment type="caution">
    <text evidence="6">The sequence shown here is derived from an EMBL/GenBank/DDBJ whole genome shotgun (WGS) entry which is preliminary data.</text>
</comment>
<evidence type="ECO:0000256" key="1">
    <source>
        <dbReference type="ARBA" id="ARBA00004744"/>
    </source>
</evidence>
<name>A0A0F9P5B0_9ZZZZ</name>
<dbReference type="Gene3D" id="3.40.50.1400">
    <property type="match status" value="2"/>
</dbReference>
<dbReference type="GO" id="GO:0004325">
    <property type="term" value="F:ferrochelatase activity"/>
    <property type="evidence" value="ECO:0007669"/>
    <property type="project" value="InterPro"/>
</dbReference>
<evidence type="ECO:0000256" key="2">
    <source>
        <dbReference type="ARBA" id="ARBA00023004"/>
    </source>
</evidence>
<protein>
    <recommendedName>
        <fullName evidence="7">Ferrochelatase</fullName>
    </recommendedName>
</protein>
<organism evidence="6">
    <name type="scientific">marine sediment metagenome</name>
    <dbReference type="NCBI Taxonomy" id="412755"/>
    <lineage>
        <taxon>unclassified sequences</taxon>
        <taxon>metagenomes</taxon>
        <taxon>ecological metagenomes</taxon>
    </lineage>
</organism>
<dbReference type="HAMAP" id="MF_00323">
    <property type="entry name" value="Ferrochelatase"/>
    <property type="match status" value="1"/>
</dbReference>
<dbReference type="GO" id="GO:0006783">
    <property type="term" value="P:heme biosynthetic process"/>
    <property type="evidence" value="ECO:0007669"/>
    <property type="project" value="UniProtKB-KW"/>
</dbReference>
<reference evidence="6" key="1">
    <citation type="journal article" date="2015" name="Nature">
        <title>Complex archaea that bridge the gap between prokaryotes and eukaryotes.</title>
        <authorList>
            <person name="Spang A."/>
            <person name="Saw J.H."/>
            <person name="Jorgensen S.L."/>
            <person name="Zaremba-Niedzwiedzka K."/>
            <person name="Martijn J."/>
            <person name="Lind A.E."/>
            <person name="van Eijk R."/>
            <person name="Schleper C."/>
            <person name="Guy L."/>
            <person name="Ettema T.J."/>
        </authorList>
    </citation>
    <scope>NUCLEOTIDE SEQUENCE</scope>
</reference>
<keyword evidence="3" id="KW-0350">Heme biosynthesis</keyword>
<dbReference type="CDD" id="cd00419">
    <property type="entry name" value="Ferrochelatase_C"/>
    <property type="match status" value="1"/>
</dbReference>
<dbReference type="PANTHER" id="PTHR11108:SF1">
    <property type="entry name" value="FERROCHELATASE, MITOCHONDRIAL"/>
    <property type="match status" value="1"/>
</dbReference>
<proteinExistence type="inferred from homology"/>
<dbReference type="SUPFAM" id="SSF53800">
    <property type="entry name" value="Chelatase"/>
    <property type="match status" value="1"/>
</dbReference>
<dbReference type="InterPro" id="IPR033659">
    <property type="entry name" value="Ferrochelatase_N"/>
</dbReference>
<evidence type="ECO:0000256" key="5">
    <source>
        <dbReference type="ARBA" id="ARBA00023244"/>
    </source>
</evidence>
<dbReference type="InterPro" id="IPR001015">
    <property type="entry name" value="Ferrochelatase"/>
</dbReference>
<gene>
    <name evidence="6" type="ORF">LCGC14_0944010</name>
</gene>
<dbReference type="UniPathway" id="UPA00252"/>